<feature type="disulfide bond" evidence="6">
    <location>
        <begin position="140"/>
        <end position="156"/>
    </location>
</feature>
<dbReference type="InterPro" id="IPR000301">
    <property type="entry name" value="Tetraspanin_animals"/>
</dbReference>
<comment type="similarity">
    <text evidence="2 7">Belongs to the tetraspanin (TM4SF) family.</text>
</comment>
<proteinExistence type="inferred from homology"/>
<dbReference type="InterPro" id="IPR018499">
    <property type="entry name" value="Tetraspanin/Peripherin"/>
</dbReference>
<organism evidence="8 9">
    <name type="scientific">Channa striata</name>
    <name type="common">Snakehead murrel</name>
    <name type="synonym">Ophicephalus striatus</name>
    <dbReference type="NCBI Taxonomy" id="64152"/>
    <lineage>
        <taxon>Eukaryota</taxon>
        <taxon>Metazoa</taxon>
        <taxon>Chordata</taxon>
        <taxon>Craniata</taxon>
        <taxon>Vertebrata</taxon>
        <taxon>Euteleostomi</taxon>
        <taxon>Actinopterygii</taxon>
        <taxon>Neopterygii</taxon>
        <taxon>Teleostei</taxon>
        <taxon>Neoteleostei</taxon>
        <taxon>Acanthomorphata</taxon>
        <taxon>Anabantaria</taxon>
        <taxon>Anabantiformes</taxon>
        <taxon>Channoidei</taxon>
        <taxon>Channidae</taxon>
        <taxon>Channa</taxon>
    </lineage>
</organism>
<feature type="transmembrane region" description="Helical" evidence="7">
    <location>
        <begin position="7"/>
        <end position="30"/>
    </location>
</feature>
<dbReference type="GO" id="GO:0005886">
    <property type="term" value="C:plasma membrane"/>
    <property type="evidence" value="ECO:0007669"/>
    <property type="project" value="TreeGrafter"/>
</dbReference>
<evidence type="ECO:0000256" key="3">
    <source>
        <dbReference type="ARBA" id="ARBA00022692"/>
    </source>
</evidence>
<evidence type="ECO:0000313" key="9">
    <source>
        <dbReference type="Proteomes" id="UP001187415"/>
    </source>
</evidence>
<reference evidence="8" key="1">
    <citation type="submission" date="2023-07" db="EMBL/GenBank/DDBJ databases">
        <title>Chromosome-level Genome Assembly of Striped Snakehead (Channa striata).</title>
        <authorList>
            <person name="Liu H."/>
        </authorList>
    </citation>
    <scope>NUCLEOTIDE SEQUENCE</scope>
    <source>
        <strain evidence="8">Gz</strain>
        <tissue evidence="8">Muscle</tissue>
    </source>
</reference>
<dbReference type="Proteomes" id="UP001187415">
    <property type="component" value="Unassembled WGS sequence"/>
</dbReference>
<evidence type="ECO:0000313" key="8">
    <source>
        <dbReference type="EMBL" id="KAK2859194.1"/>
    </source>
</evidence>
<keyword evidence="9" id="KW-1185">Reference proteome</keyword>
<dbReference type="PIRSF" id="PIRSF002419">
    <property type="entry name" value="Tetraspanin"/>
    <property type="match status" value="1"/>
</dbReference>
<accession>A0AA88NHQ4</accession>
<dbReference type="Pfam" id="PF00335">
    <property type="entry name" value="Tetraspanin"/>
    <property type="match status" value="1"/>
</dbReference>
<keyword evidence="4 7" id="KW-1133">Transmembrane helix</keyword>
<dbReference type="SUPFAM" id="SSF48652">
    <property type="entry name" value="Tetraspanin"/>
    <property type="match status" value="1"/>
</dbReference>
<name>A0AA88NHQ4_CHASR</name>
<keyword evidence="3 7" id="KW-0812">Transmembrane</keyword>
<dbReference type="Gene3D" id="1.10.1450.10">
    <property type="entry name" value="Tetraspanin"/>
    <property type="match status" value="1"/>
</dbReference>
<dbReference type="PRINTS" id="PR00259">
    <property type="entry name" value="TMFOUR"/>
</dbReference>
<dbReference type="PANTHER" id="PTHR19282:SF456">
    <property type="entry name" value="CD63 MOLECULE"/>
    <property type="match status" value="1"/>
</dbReference>
<dbReference type="InterPro" id="IPR008952">
    <property type="entry name" value="Tetraspanin_EC2_sf"/>
</dbReference>
<gene>
    <name evidence="8" type="ORF">Q5P01_003814</name>
</gene>
<dbReference type="PANTHER" id="PTHR19282">
    <property type="entry name" value="TETRASPANIN"/>
    <property type="match status" value="1"/>
</dbReference>
<comment type="caution">
    <text evidence="8">The sequence shown here is derived from an EMBL/GenBank/DDBJ whole genome shotgun (WGS) entry which is preliminary data.</text>
</comment>
<evidence type="ECO:0000256" key="2">
    <source>
        <dbReference type="ARBA" id="ARBA00006840"/>
    </source>
</evidence>
<evidence type="ECO:0000256" key="1">
    <source>
        <dbReference type="ARBA" id="ARBA00004141"/>
    </source>
</evidence>
<feature type="transmembrane region" description="Helical" evidence="7">
    <location>
        <begin position="80"/>
        <end position="100"/>
    </location>
</feature>
<evidence type="ECO:0000256" key="6">
    <source>
        <dbReference type="PIRSR" id="PIRSR002419-1"/>
    </source>
</evidence>
<feature type="disulfide bond" evidence="6">
    <location>
        <begin position="139"/>
        <end position="173"/>
    </location>
</feature>
<feature type="transmembrane region" description="Helical" evidence="7">
    <location>
        <begin position="50"/>
        <end position="68"/>
    </location>
</feature>
<comment type="subcellular location">
    <subcellularLocation>
        <location evidence="1 7">Membrane</location>
        <topology evidence="1 7">Multi-pass membrane protein</topology>
    </subcellularLocation>
</comment>
<keyword evidence="6" id="KW-1015">Disulfide bond</keyword>
<dbReference type="CDD" id="cd03127">
    <property type="entry name" value="tetraspanin_LEL"/>
    <property type="match status" value="1"/>
</dbReference>
<evidence type="ECO:0000256" key="7">
    <source>
        <dbReference type="RuleBase" id="RU361218"/>
    </source>
</evidence>
<keyword evidence="5 7" id="KW-0472">Membrane</keyword>
<sequence>MGKINECLICVFIVFNVLFALIGCLLIFMVVKSTANSYQMSAVGGVSVGWRWVFAIGVLGVSCLGIYAGASENSVTIKTFAGFMGIGMIIMLIFGIIVLVSRNKLRDVFQDSTSEATKNFMKEKETRQLLDGLQETLQCCGLASVEDWNNNIPNSCECRPNDGGLAYFATSGCKSKPRGASGPDQIYAQNCGEFIYQSINLVPNLIMGICFAFAVTALLGLLLSLLMIHQIKNADMRGASIAMKGY</sequence>
<dbReference type="AlphaFoldDB" id="A0AA88NHQ4"/>
<evidence type="ECO:0000256" key="4">
    <source>
        <dbReference type="ARBA" id="ARBA00022989"/>
    </source>
</evidence>
<feature type="transmembrane region" description="Helical" evidence="7">
    <location>
        <begin position="205"/>
        <end position="228"/>
    </location>
</feature>
<dbReference type="EMBL" id="JAUPFM010000002">
    <property type="protein sequence ID" value="KAK2859194.1"/>
    <property type="molecule type" value="Genomic_DNA"/>
</dbReference>
<dbReference type="GO" id="GO:1900746">
    <property type="term" value="P:regulation of vascular endothelial growth factor signaling pathway"/>
    <property type="evidence" value="ECO:0007669"/>
    <property type="project" value="TreeGrafter"/>
</dbReference>
<protein>
    <recommendedName>
        <fullName evidence="7">Tetraspanin</fullName>
    </recommendedName>
</protein>
<evidence type="ECO:0000256" key="5">
    <source>
        <dbReference type="ARBA" id="ARBA00023136"/>
    </source>
</evidence>
<dbReference type="PROSITE" id="PS51257">
    <property type="entry name" value="PROKAR_LIPOPROTEIN"/>
    <property type="match status" value="1"/>
</dbReference>